<evidence type="ECO:0000313" key="1">
    <source>
        <dbReference type="EMBL" id="OGF10513.1"/>
    </source>
</evidence>
<organism evidence="1 2">
    <name type="scientific">Candidatus Edwardsbacteria bacterium GWF2_54_11</name>
    <dbReference type="NCBI Taxonomy" id="1817851"/>
    <lineage>
        <taxon>Bacteria</taxon>
        <taxon>Candidatus Edwardsiibacteriota</taxon>
    </lineage>
</organism>
<reference evidence="1 2" key="1">
    <citation type="journal article" date="2016" name="Nat. Commun.">
        <title>Thousands of microbial genomes shed light on interconnected biogeochemical processes in an aquifer system.</title>
        <authorList>
            <person name="Anantharaman K."/>
            <person name="Brown C.T."/>
            <person name="Hug L.A."/>
            <person name="Sharon I."/>
            <person name="Castelle C.J."/>
            <person name="Probst A.J."/>
            <person name="Thomas B.C."/>
            <person name="Singh A."/>
            <person name="Wilkins M.J."/>
            <person name="Karaoz U."/>
            <person name="Brodie E.L."/>
            <person name="Williams K.H."/>
            <person name="Hubbard S.S."/>
            <person name="Banfield J.F."/>
        </authorList>
    </citation>
    <scope>NUCLEOTIDE SEQUENCE [LARGE SCALE GENOMIC DNA]</scope>
</reference>
<name>A0A1F5R8Z3_9BACT</name>
<protein>
    <submittedName>
        <fullName evidence="1">Uncharacterized protein</fullName>
    </submittedName>
</protein>
<proteinExistence type="predicted"/>
<accession>A0A1F5R8Z3</accession>
<gene>
    <name evidence="1" type="ORF">A2024_09200</name>
</gene>
<comment type="caution">
    <text evidence="1">The sequence shown here is derived from an EMBL/GenBank/DDBJ whole genome shotgun (WGS) entry which is preliminary data.</text>
</comment>
<evidence type="ECO:0000313" key="2">
    <source>
        <dbReference type="Proteomes" id="UP000177230"/>
    </source>
</evidence>
<dbReference type="EMBL" id="MFFM01000038">
    <property type="protein sequence ID" value="OGF10513.1"/>
    <property type="molecule type" value="Genomic_DNA"/>
</dbReference>
<sequence>MNGNPEEEKTKDAPAAARIVKGPGLFETTRGNASEAYLILRSKGKTVPYAWVKSAQESRKKRQDELGIKLKEKSLDAFPILRQWESALEKERFYYGLRALFDLEQNGETKL</sequence>
<dbReference type="Proteomes" id="UP000177230">
    <property type="component" value="Unassembled WGS sequence"/>
</dbReference>
<dbReference type="AlphaFoldDB" id="A0A1F5R8Z3"/>